<dbReference type="OMA" id="QVGIITW"/>
<sequence>MTVVRKFVFSLAVLSVMSYSESANTAQHPIQRIIGGTEAEPGSAPYMVALMASRFRGGGIIINKYYVLTTAACVPDDNFYVLAGVFDISSGEYDQRLPVDRVTRHIKDDIALIRLGVPIFFDDLVKSAVLPPRGSIHSGDVVVFGWGSSSRSYSTLNKAVLDIVNYDRCQLIFGGAGASPLNERNMCTGPLSGGIAPCTGDAGSPIVQTNANGEDEVVGLVSWGFIPCGGEGNPQVHIRLSAYIDWIVENLR</sequence>
<accession>A0A7R8YN15</accession>
<dbReference type="GO" id="GO:0006508">
    <property type="term" value="P:proteolysis"/>
    <property type="evidence" value="ECO:0007669"/>
    <property type="project" value="InterPro"/>
</dbReference>
<dbReference type="InterPro" id="IPR043504">
    <property type="entry name" value="Peptidase_S1_PA_chymotrypsin"/>
</dbReference>
<dbReference type="AlphaFoldDB" id="A0A7R8YN15"/>
<keyword evidence="1" id="KW-1015">Disulfide bond</keyword>
<comment type="similarity">
    <text evidence="2">Belongs to the peptidase S1 family. CLIP subfamily.</text>
</comment>
<dbReference type="EMBL" id="LR899009">
    <property type="protein sequence ID" value="CAD7079083.1"/>
    <property type="molecule type" value="Genomic_DNA"/>
</dbReference>
<protein>
    <recommendedName>
        <fullName evidence="4">Peptidase S1 domain-containing protein</fullName>
    </recommendedName>
</protein>
<dbReference type="Proteomes" id="UP000594454">
    <property type="component" value="Chromosome 1"/>
</dbReference>
<dbReference type="InterPro" id="IPR001254">
    <property type="entry name" value="Trypsin_dom"/>
</dbReference>
<gene>
    <name evidence="5" type="ORF">HERILL_LOCUS2317</name>
</gene>
<dbReference type="CDD" id="cd00190">
    <property type="entry name" value="Tryp_SPc"/>
    <property type="match status" value="1"/>
</dbReference>
<keyword evidence="6" id="KW-1185">Reference proteome</keyword>
<evidence type="ECO:0000313" key="6">
    <source>
        <dbReference type="Proteomes" id="UP000594454"/>
    </source>
</evidence>
<evidence type="ECO:0000313" key="5">
    <source>
        <dbReference type="EMBL" id="CAD7079083.1"/>
    </source>
</evidence>
<feature type="domain" description="Peptidase S1" evidence="4">
    <location>
        <begin position="33"/>
        <end position="252"/>
    </location>
</feature>
<dbReference type="PRINTS" id="PR00722">
    <property type="entry name" value="CHYMOTRYPSIN"/>
</dbReference>
<name>A0A7R8YN15_HERIL</name>
<organism evidence="5 6">
    <name type="scientific">Hermetia illucens</name>
    <name type="common">Black soldier fly</name>
    <dbReference type="NCBI Taxonomy" id="343691"/>
    <lineage>
        <taxon>Eukaryota</taxon>
        <taxon>Metazoa</taxon>
        <taxon>Ecdysozoa</taxon>
        <taxon>Arthropoda</taxon>
        <taxon>Hexapoda</taxon>
        <taxon>Insecta</taxon>
        <taxon>Pterygota</taxon>
        <taxon>Neoptera</taxon>
        <taxon>Endopterygota</taxon>
        <taxon>Diptera</taxon>
        <taxon>Brachycera</taxon>
        <taxon>Stratiomyomorpha</taxon>
        <taxon>Stratiomyidae</taxon>
        <taxon>Hermetiinae</taxon>
        <taxon>Hermetia</taxon>
    </lineage>
</organism>
<dbReference type="SUPFAM" id="SSF50494">
    <property type="entry name" value="Trypsin-like serine proteases"/>
    <property type="match status" value="1"/>
</dbReference>
<dbReference type="SMART" id="SM00020">
    <property type="entry name" value="Tryp_SPc"/>
    <property type="match status" value="1"/>
</dbReference>
<proteinExistence type="inferred from homology"/>
<feature type="chain" id="PRO_5030856576" description="Peptidase S1 domain-containing protein" evidence="3">
    <location>
        <begin position="23"/>
        <end position="252"/>
    </location>
</feature>
<dbReference type="Gene3D" id="2.40.10.10">
    <property type="entry name" value="Trypsin-like serine proteases"/>
    <property type="match status" value="1"/>
</dbReference>
<evidence type="ECO:0000256" key="3">
    <source>
        <dbReference type="SAM" id="SignalP"/>
    </source>
</evidence>
<dbReference type="PROSITE" id="PS50240">
    <property type="entry name" value="TRYPSIN_DOM"/>
    <property type="match status" value="1"/>
</dbReference>
<dbReference type="InterPro" id="IPR051487">
    <property type="entry name" value="Ser/Thr_Proteases_Immune/Dev"/>
</dbReference>
<reference evidence="5 6" key="1">
    <citation type="submission" date="2020-11" db="EMBL/GenBank/DDBJ databases">
        <authorList>
            <person name="Wallbank WR R."/>
            <person name="Pardo Diaz C."/>
            <person name="Kozak K."/>
            <person name="Martin S."/>
            <person name="Jiggins C."/>
            <person name="Moest M."/>
            <person name="Warren A I."/>
            <person name="Generalovic N T."/>
            <person name="Byers J.R.P. K."/>
            <person name="Montejo-Kovacevich G."/>
            <person name="Yen C E."/>
        </authorList>
    </citation>
    <scope>NUCLEOTIDE SEQUENCE [LARGE SCALE GENOMIC DNA]</scope>
</reference>
<dbReference type="InterPro" id="IPR001314">
    <property type="entry name" value="Peptidase_S1A"/>
</dbReference>
<keyword evidence="3" id="KW-0732">Signal</keyword>
<evidence type="ECO:0000256" key="1">
    <source>
        <dbReference type="ARBA" id="ARBA00023157"/>
    </source>
</evidence>
<feature type="signal peptide" evidence="3">
    <location>
        <begin position="1"/>
        <end position="22"/>
    </location>
</feature>
<dbReference type="InterPro" id="IPR009003">
    <property type="entry name" value="Peptidase_S1_PA"/>
</dbReference>
<evidence type="ECO:0000256" key="2">
    <source>
        <dbReference type="ARBA" id="ARBA00024195"/>
    </source>
</evidence>
<dbReference type="Pfam" id="PF00089">
    <property type="entry name" value="Trypsin"/>
    <property type="match status" value="1"/>
</dbReference>
<dbReference type="GO" id="GO:0004252">
    <property type="term" value="F:serine-type endopeptidase activity"/>
    <property type="evidence" value="ECO:0007669"/>
    <property type="project" value="InterPro"/>
</dbReference>
<dbReference type="OrthoDB" id="10061449at2759"/>
<evidence type="ECO:0000259" key="4">
    <source>
        <dbReference type="PROSITE" id="PS50240"/>
    </source>
</evidence>
<dbReference type="InParanoid" id="A0A7R8YN15"/>
<dbReference type="PANTHER" id="PTHR24256">
    <property type="entry name" value="TRYPTASE-RELATED"/>
    <property type="match status" value="1"/>
</dbReference>